<feature type="chain" id="PRO_5043586624" evidence="1">
    <location>
        <begin position="32"/>
        <end position="300"/>
    </location>
</feature>
<evidence type="ECO:0000313" key="3">
    <source>
        <dbReference type="Proteomes" id="UP001373714"/>
    </source>
</evidence>
<evidence type="ECO:0000256" key="1">
    <source>
        <dbReference type="SAM" id="SignalP"/>
    </source>
</evidence>
<reference evidence="2 3" key="1">
    <citation type="submission" date="2019-10" db="EMBL/GenBank/DDBJ databases">
        <authorList>
            <person name="Palmer J.M."/>
        </authorList>
    </citation>
    <scope>NUCLEOTIDE SEQUENCE [LARGE SCALE GENOMIC DNA]</scope>
    <source>
        <strain evidence="2 3">TWF730</strain>
    </source>
</reference>
<name>A0AAV9V477_9PEZI</name>
<dbReference type="Proteomes" id="UP001373714">
    <property type="component" value="Unassembled WGS sequence"/>
</dbReference>
<feature type="signal peptide" evidence="1">
    <location>
        <begin position="1"/>
        <end position="31"/>
    </location>
</feature>
<evidence type="ECO:0000313" key="2">
    <source>
        <dbReference type="EMBL" id="KAK6354259.1"/>
    </source>
</evidence>
<sequence length="300" mass="34459">MKLLRCSGFISLWVQLQTLIFQVNHAPVASAAIVEIPLNPDLTDYLHLNLGQFVIIGDRIDKLKINKELRCPVKEPSDTATYGTAQGSNWYLSLTYLIRKLNLAEDQLKLATKMMQDSYVSDQKKLKELLSKYKFPNITSAEAARDRLTEYRMLFAGDLAPFYRFSKWLDWMPGLTIPKTGDEMKNLINLSWQIEGATVEDFNEERKLKVDTTDRNFTLGIFQDIEARAKTGAELAAEATLWASQNVQAEFKQFAHNDFTLATVFRRIGKWYECWQPPLPVIIKAIGEKLGPFPIWERED</sequence>
<accession>A0AAV9V477</accession>
<dbReference type="EMBL" id="JAVHNS010000005">
    <property type="protein sequence ID" value="KAK6354259.1"/>
    <property type="molecule type" value="Genomic_DNA"/>
</dbReference>
<protein>
    <submittedName>
        <fullName evidence="2">Uncharacterized protein</fullName>
    </submittedName>
</protein>
<keyword evidence="3" id="KW-1185">Reference proteome</keyword>
<keyword evidence="1" id="KW-0732">Signal</keyword>
<gene>
    <name evidence="2" type="ORF">TWF730_008672</name>
</gene>
<comment type="caution">
    <text evidence="2">The sequence shown here is derived from an EMBL/GenBank/DDBJ whole genome shotgun (WGS) entry which is preliminary data.</text>
</comment>
<dbReference type="AlphaFoldDB" id="A0AAV9V477"/>
<organism evidence="2 3">
    <name type="scientific">Orbilia blumenaviensis</name>
    <dbReference type="NCBI Taxonomy" id="1796055"/>
    <lineage>
        <taxon>Eukaryota</taxon>
        <taxon>Fungi</taxon>
        <taxon>Dikarya</taxon>
        <taxon>Ascomycota</taxon>
        <taxon>Pezizomycotina</taxon>
        <taxon>Orbiliomycetes</taxon>
        <taxon>Orbiliales</taxon>
        <taxon>Orbiliaceae</taxon>
        <taxon>Orbilia</taxon>
    </lineage>
</organism>
<proteinExistence type="predicted"/>